<name>A0A843U0X6_COLES</name>
<evidence type="ECO:0000313" key="1">
    <source>
        <dbReference type="EMBL" id="MQL75727.1"/>
    </source>
</evidence>
<keyword evidence="2" id="KW-1185">Reference proteome</keyword>
<evidence type="ECO:0000313" key="2">
    <source>
        <dbReference type="Proteomes" id="UP000652761"/>
    </source>
</evidence>
<dbReference type="EMBL" id="NMUH01000262">
    <property type="protein sequence ID" value="MQL75727.1"/>
    <property type="molecule type" value="Genomic_DNA"/>
</dbReference>
<protein>
    <submittedName>
        <fullName evidence="1">Uncharacterized protein</fullName>
    </submittedName>
</protein>
<gene>
    <name evidence="1" type="ORF">Taro_008089</name>
</gene>
<comment type="caution">
    <text evidence="1">The sequence shown here is derived from an EMBL/GenBank/DDBJ whole genome shotgun (WGS) entry which is preliminary data.</text>
</comment>
<organism evidence="1 2">
    <name type="scientific">Colocasia esculenta</name>
    <name type="common">Wild taro</name>
    <name type="synonym">Arum esculentum</name>
    <dbReference type="NCBI Taxonomy" id="4460"/>
    <lineage>
        <taxon>Eukaryota</taxon>
        <taxon>Viridiplantae</taxon>
        <taxon>Streptophyta</taxon>
        <taxon>Embryophyta</taxon>
        <taxon>Tracheophyta</taxon>
        <taxon>Spermatophyta</taxon>
        <taxon>Magnoliopsida</taxon>
        <taxon>Liliopsida</taxon>
        <taxon>Araceae</taxon>
        <taxon>Aroideae</taxon>
        <taxon>Colocasieae</taxon>
        <taxon>Colocasia</taxon>
    </lineage>
</organism>
<accession>A0A843U0X6</accession>
<dbReference type="AlphaFoldDB" id="A0A843U0X6"/>
<proteinExistence type="predicted"/>
<sequence>MRLSSQRPCTSSSDVVFLLTRGMASASGCIRAVAALSSPDGATRTIPGWRRCHGGDRHRVGFSCPCPCLVATAQGVLQEGVQGVDGPTLTGQRRRRHSGWRWRQRGRCSPSLPLLVGLVPTEALKKIGFFFQAAAAALPSPDGVTNAISGQQGRQGGRQPLAAIAPMEFFTPLPQVF</sequence>
<dbReference type="Proteomes" id="UP000652761">
    <property type="component" value="Unassembled WGS sequence"/>
</dbReference>
<reference evidence="1" key="1">
    <citation type="submission" date="2017-07" db="EMBL/GenBank/DDBJ databases">
        <title>Taro Niue Genome Assembly and Annotation.</title>
        <authorList>
            <person name="Atibalentja N."/>
            <person name="Keating K."/>
            <person name="Fields C.J."/>
        </authorList>
    </citation>
    <scope>NUCLEOTIDE SEQUENCE</scope>
    <source>
        <strain evidence="1">Niue_2</strain>
        <tissue evidence="1">Leaf</tissue>
    </source>
</reference>